<dbReference type="EnsemblPlants" id="TuG1812G0200003161.01.T03">
    <property type="protein sequence ID" value="TuG1812G0200003161.01.T03"/>
    <property type="gene ID" value="TuG1812G0200003161.01"/>
</dbReference>
<dbReference type="EnsemblPlants" id="TuG1812G0200003161.01.T08">
    <property type="protein sequence ID" value="TuG1812G0200003161.01.T08"/>
    <property type="gene ID" value="TuG1812G0200003161.01"/>
</dbReference>
<evidence type="ECO:0000256" key="1">
    <source>
        <dbReference type="SAM" id="Phobius"/>
    </source>
</evidence>
<dbReference type="EnsemblPlants" id="TuG1812G0200003161.01.T04">
    <property type="protein sequence ID" value="TuG1812G0200003161.01.T04"/>
    <property type="gene ID" value="TuG1812G0200003161.01"/>
</dbReference>
<name>A0A8R7PF74_TRIUA</name>
<dbReference type="Gramene" id="TuG1812G0200003161.01.T07">
    <property type="protein sequence ID" value="TuG1812G0200003161.01.T07"/>
    <property type="gene ID" value="TuG1812G0200003161.01"/>
</dbReference>
<accession>A0A8R7PF74</accession>
<dbReference type="Gramene" id="TuG1812G0200003161.01.T06">
    <property type="protein sequence ID" value="TuG1812G0200003161.01.T06"/>
    <property type="gene ID" value="TuG1812G0200003161.01"/>
</dbReference>
<feature type="transmembrane region" description="Helical" evidence="1">
    <location>
        <begin position="33"/>
        <end position="53"/>
    </location>
</feature>
<feature type="transmembrane region" description="Helical" evidence="1">
    <location>
        <begin position="7"/>
        <end position="27"/>
    </location>
</feature>
<keyword evidence="1" id="KW-1133">Transmembrane helix</keyword>
<dbReference type="Gramene" id="TuG1812G0200003161.01.T05">
    <property type="protein sequence ID" value="TuG1812G0200003161.01.T05"/>
    <property type="gene ID" value="TuG1812G0200003161.01"/>
</dbReference>
<dbReference type="EnsemblPlants" id="TuG1812G0200003161.01.T02">
    <property type="protein sequence ID" value="TuG1812G0200003161.01.T02"/>
    <property type="gene ID" value="TuG1812G0200003161.01"/>
</dbReference>
<dbReference type="EnsemblPlants" id="TuG1812G0200003161.01.T06">
    <property type="protein sequence ID" value="TuG1812G0200003161.01.T06"/>
    <property type="gene ID" value="TuG1812G0200003161.01"/>
</dbReference>
<dbReference type="EnsemblPlants" id="TuG1812G0200003161.01.T07">
    <property type="protein sequence ID" value="TuG1812G0200003161.01.T07"/>
    <property type="gene ID" value="TuG1812G0200003161.01"/>
</dbReference>
<dbReference type="Gramene" id="TuG1812G0200003161.01.T04">
    <property type="protein sequence ID" value="TuG1812G0200003161.01.T04"/>
    <property type="gene ID" value="TuG1812G0200003161.01"/>
</dbReference>
<dbReference type="Gramene" id="TuG1812G0200003161.01.T08">
    <property type="protein sequence ID" value="TuG1812G0200003161.01.T08"/>
    <property type="gene ID" value="TuG1812G0200003161.01"/>
</dbReference>
<dbReference type="AlphaFoldDB" id="A0A8R7PF74"/>
<evidence type="ECO:0000313" key="3">
    <source>
        <dbReference type="Proteomes" id="UP000015106"/>
    </source>
</evidence>
<dbReference type="Proteomes" id="UP000015106">
    <property type="component" value="Chromosome 5"/>
</dbReference>
<reference evidence="3" key="1">
    <citation type="journal article" date="2013" name="Nature">
        <title>Draft genome of the wheat A-genome progenitor Triticum urartu.</title>
        <authorList>
            <person name="Ling H.Q."/>
            <person name="Zhao S."/>
            <person name="Liu D."/>
            <person name="Wang J."/>
            <person name="Sun H."/>
            <person name="Zhang C."/>
            <person name="Fan H."/>
            <person name="Li D."/>
            <person name="Dong L."/>
            <person name="Tao Y."/>
            <person name="Gao C."/>
            <person name="Wu H."/>
            <person name="Li Y."/>
            <person name="Cui Y."/>
            <person name="Guo X."/>
            <person name="Zheng S."/>
            <person name="Wang B."/>
            <person name="Yu K."/>
            <person name="Liang Q."/>
            <person name="Yang W."/>
            <person name="Lou X."/>
            <person name="Chen J."/>
            <person name="Feng M."/>
            <person name="Jian J."/>
            <person name="Zhang X."/>
            <person name="Luo G."/>
            <person name="Jiang Y."/>
            <person name="Liu J."/>
            <person name="Wang Z."/>
            <person name="Sha Y."/>
            <person name="Zhang B."/>
            <person name="Wu H."/>
            <person name="Tang D."/>
            <person name="Shen Q."/>
            <person name="Xue P."/>
            <person name="Zou S."/>
            <person name="Wang X."/>
            <person name="Liu X."/>
            <person name="Wang F."/>
            <person name="Yang Y."/>
            <person name="An X."/>
            <person name="Dong Z."/>
            <person name="Zhang K."/>
            <person name="Zhang X."/>
            <person name="Luo M.C."/>
            <person name="Dvorak J."/>
            <person name="Tong Y."/>
            <person name="Wang J."/>
            <person name="Yang H."/>
            <person name="Li Z."/>
            <person name="Wang D."/>
            <person name="Zhang A."/>
            <person name="Wang J."/>
        </authorList>
    </citation>
    <scope>NUCLEOTIDE SEQUENCE</scope>
    <source>
        <strain evidence="3">cv. G1812</strain>
    </source>
</reference>
<dbReference type="Gramene" id="TuG1812G0200003161.01.T02">
    <property type="protein sequence ID" value="TuG1812G0200003161.01.T02"/>
    <property type="gene ID" value="TuG1812G0200003161.01"/>
</dbReference>
<proteinExistence type="predicted"/>
<dbReference type="Gramene" id="TuG1812G0200003161.01.T03">
    <property type="protein sequence ID" value="TuG1812G0200003161.01.T03"/>
    <property type="gene ID" value="TuG1812G0200003161.01"/>
</dbReference>
<dbReference type="EnsemblPlants" id="TuG1812G0200003161.01.T05">
    <property type="protein sequence ID" value="TuG1812G0200003161.01.T05"/>
    <property type="gene ID" value="TuG1812G0200003161.01"/>
</dbReference>
<protein>
    <submittedName>
        <fullName evidence="2">Uncharacterized protein</fullName>
    </submittedName>
</protein>
<sequence length="61" mass="6730">MTLAITFSKMTIFTGITSLYGSILQFVRPASLVRGWVIVSFFTWFIGVVMLGISPSLSLNL</sequence>
<reference evidence="2" key="3">
    <citation type="submission" date="2022-06" db="UniProtKB">
        <authorList>
            <consortium name="EnsemblPlants"/>
        </authorList>
    </citation>
    <scope>IDENTIFICATION</scope>
</reference>
<keyword evidence="1" id="KW-0472">Membrane</keyword>
<evidence type="ECO:0000313" key="2">
    <source>
        <dbReference type="EnsemblPlants" id="TuG1812G0200003161.01.T04"/>
    </source>
</evidence>
<keyword evidence="1" id="KW-0812">Transmembrane</keyword>
<organism evidence="2 3">
    <name type="scientific">Triticum urartu</name>
    <name type="common">Red wild einkorn</name>
    <name type="synonym">Crithodium urartu</name>
    <dbReference type="NCBI Taxonomy" id="4572"/>
    <lineage>
        <taxon>Eukaryota</taxon>
        <taxon>Viridiplantae</taxon>
        <taxon>Streptophyta</taxon>
        <taxon>Embryophyta</taxon>
        <taxon>Tracheophyta</taxon>
        <taxon>Spermatophyta</taxon>
        <taxon>Magnoliopsida</taxon>
        <taxon>Liliopsida</taxon>
        <taxon>Poales</taxon>
        <taxon>Poaceae</taxon>
        <taxon>BOP clade</taxon>
        <taxon>Pooideae</taxon>
        <taxon>Triticodae</taxon>
        <taxon>Triticeae</taxon>
        <taxon>Triticinae</taxon>
        <taxon>Triticum</taxon>
    </lineage>
</organism>
<reference evidence="2" key="2">
    <citation type="submission" date="2018-03" db="EMBL/GenBank/DDBJ databases">
        <title>The Triticum urartu genome reveals the dynamic nature of wheat genome evolution.</title>
        <authorList>
            <person name="Ling H."/>
            <person name="Ma B."/>
            <person name="Shi X."/>
            <person name="Liu H."/>
            <person name="Dong L."/>
            <person name="Sun H."/>
            <person name="Cao Y."/>
            <person name="Gao Q."/>
            <person name="Zheng S."/>
            <person name="Li Y."/>
            <person name="Yu Y."/>
            <person name="Du H."/>
            <person name="Qi M."/>
            <person name="Li Y."/>
            <person name="Yu H."/>
            <person name="Cui Y."/>
            <person name="Wang N."/>
            <person name="Chen C."/>
            <person name="Wu H."/>
            <person name="Zhao Y."/>
            <person name="Zhang J."/>
            <person name="Li Y."/>
            <person name="Zhou W."/>
            <person name="Zhang B."/>
            <person name="Hu W."/>
            <person name="Eijk M."/>
            <person name="Tang J."/>
            <person name="Witsenboer H."/>
            <person name="Zhao S."/>
            <person name="Li Z."/>
            <person name="Zhang A."/>
            <person name="Wang D."/>
            <person name="Liang C."/>
        </authorList>
    </citation>
    <scope>NUCLEOTIDE SEQUENCE [LARGE SCALE GENOMIC DNA]</scope>
    <source>
        <strain evidence="2">cv. G1812</strain>
    </source>
</reference>
<keyword evidence="3" id="KW-1185">Reference proteome</keyword>